<proteinExistence type="predicted"/>
<dbReference type="SUPFAM" id="SSF56059">
    <property type="entry name" value="Glutathione synthetase ATP-binding domain-like"/>
    <property type="match status" value="1"/>
</dbReference>
<dbReference type="Gene3D" id="3.30.470.20">
    <property type="entry name" value="ATP-grasp fold, B domain"/>
    <property type="match status" value="1"/>
</dbReference>
<dbReference type="RefSeq" id="WP_184130786.1">
    <property type="nucleotide sequence ID" value="NZ_JACHKT010000004.1"/>
</dbReference>
<comment type="caution">
    <text evidence="1">The sequence shown here is derived from an EMBL/GenBank/DDBJ whole genome shotgun (WGS) entry which is preliminary data.</text>
</comment>
<name>A0A841ELB8_9BACT</name>
<dbReference type="InterPro" id="IPR026455">
    <property type="entry name" value="GRASP_w_spasm"/>
</dbReference>
<keyword evidence="2" id="KW-1185">Reference proteome</keyword>
<protein>
    <submittedName>
        <fullName evidence="1">ATP-GRASP peptide maturase of grasp-with-spasm system</fullName>
    </submittedName>
</protein>
<evidence type="ECO:0000313" key="1">
    <source>
        <dbReference type="EMBL" id="MBB6002209.1"/>
    </source>
</evidence>
<organism evidence="1 2">
    <name type="scientific">Arcicella rosea</name>
    <dbReference type="NCBI Taxonomy" id="502909"/>
    <lineage>
        <taxon>Bacteria</taxon>
        <taxon>Pseudomonadati</taxon>
        <taxon>Bacteroidota</taxon>
        <taxon>Cytophagia</taxon>
        <taxon>Cytophagales</taxon>
        <taxon>Flectobacillaceae</taxon>
        <taxon>Arcicella</taxon>
    </lineage>
</organism>
<dbReference type="AlphaFoldDB" id="A0A841ELB8"/>
<reference evidence="1 2" key="1">
    <citation type="submission" date="2020-08" db="EMBL/GenBank/DDBJ databases">
        <title>Functional genomics of gut bacteria from endangered species of beetles.</title>
        <authorList>
            <person name="Carlos-Shanley C."/>
        </authorList>
    </citation>
    <scope>NUCLEOTIDE SEQUENCE [LARGE SCALE GENOMIC DNA]</scope>
    <source>
        <strain evidence="1 2">S00070</strain>
    </source>
</reference>
<dbReference type="EMBL" id="JACHKT010000004">
    <property type="protein sequence ID" value="MBB6002209.1"/>
    <property type="molecule type" value="Genomic_DNA"/>
</dbReference>
<dbReference type="Proteomes" id="UP000524404">
    <property type="component" value="Unassembled WGS sequence"/>
</dbReference>
<gene>
    <name evidence="1" type="ORF">HNP25_000859</name>
</gene>
<dbReference type="NCBIfam" id="TIGR04192">
    <property type="entry name" value="GRASP_w_spasm"/>
    <property type="match status" value="1"/>
</dbReference>
<accession>A0A841ELB8</accession>
<evidence type="ECO:0000313" key="2">
    <source>
        <dbReference type="Proteomes" id="UP000524404"/>
    </source>
</evidence>
<sequence>MILILSIDGDLSTDVVINWLKFYGHPYIRLNPLEIVEKKVFFSLKEQILIIGDKTIKIDEINAIWNRKIGFFSYTPQFKLLVESSGYDVAEQILRENASIVSGFVRLFKDKKWLLNALSTNINKIDVLNMAFKIGLDIPETFILSNKLDIKNIHAKTPLISKSVYEVIFLKRLNGLYSMYTNRLSEVFFKKVPDDFFPSLLQVEVKKMYEIRTFFLIDTCYSMSIFSQKSKQTELDFRRYEWANPNRFIPYKLPREIEMKIKKLMKSLNLNTGSIDFMRGEDGKYYFLEINPAGQFGMIDFSCNYGLHKKVAQTLIKFDNG</sequence>